<evidence type="ECO:0000313" key="2">
    <source>
        <dbReference type="Proteomes" id="UP000551499"/>
    </source>
</evidence>
<dbReference type="AlphaFoldDB" id="A0A841UF51"/>
<accession>A0A841UF51</accession>
<proteinExistence type="predicted"/>
<dbReference type="RefSeq" id="WP_185236816.1">
    <property type="nucleotide sequence ID" value="NZ_JACEGB010000024.1"/>
</dbReference>
<dbReference type="Proteomes" id="UP000551499">
    <property type="component" value="Unassembled WGS sequence"/>
</dbReference>
<reference evidence="1 2" key="1">
    <citation type="submission" date="2020-07" db="EMBL/GenBank/DDBJ databases">
        <title>Genomes of two Microcystis aeruginosa (Cyanobacteria) strains from Florida (USA) with disparate toxicogenic potential.</title>
        <authorList>
            <person name="Lefler F.W."/>
            <person name="Barbosa M."/>
            <person name="Berthold D.E."/>
            <person name="Laughinghouse H.D. IV."/>
        </authorList>
    </citation>
    <scope>NUCLEOTIDE SEQUENCE [LARGE SCALE GENOMIC DNA]</scope>
    <source>
        <strain evidence="1 2">BLCCF108</strain>
    </source>
</reference>
<dbReference type="EMBL" id="JACEGB010000024">
    <property type="protein sequence ID" value="MBC1189541.1"/>
    <property type="molecule type" value="Genomic_DNA"/>
</dbReference>
<evidence type="ECO:0000313" key="1">
    <source>
        <dbReference type="EMBL" id="MBC1189541.1"/>
    </source>
</evidence>
<name>A0A841UF51_MICAE</name>
<comment type="caution">
    <text evidence="1">The sequence shown here is derived from an EMBL/GenBank/DDBJ whole genome shotgun (WGS) entry which is preliminary data.</text>
</comment>
<protein>
    <submittedName>
        <fullName evidence="1">Uncharacterized protein</fullName>
    </submittedName>
</protein>
<gene>
    <name evidence="1" type="ORF">H0902_01355</name>
</gene>
<sequence>MTQVQKIACINNAGFVMNFSILWQDIYGNWNITSWNSGNYPINKTRTSPDLKEIGIDPITAVLVTPYVEAVLGKQESGSPCLEYQPNGLTGIYQVKGTTLNYSVKLV</sequence>
<organism evidence="1 2">
    <name type="scientific">Microcystis aeruginosa BLCC-F108</name>
    <dbReference type="NCBI Taxonomy" id="2755317"/>
    <lineage>
        <taxon>Bacteria</taxon>
        <taxon>Bacillati</taxon>
        <taxon>Cyanobacteriota</taxon>
        <taxon>Cyanophyceae</taxon>
        <taxon>Oscillatoriophycideae</taxon>
        <taxon>Chroococcales</taxon>
        <taxon>Microcystaceae</taxon>
        <taxon>Microcystis</taxon>
    </lineage>
</organism>